<keyword evidence="2" id="KW-1185">Reference proteome</keyword>
<name>A0A6A6D0V5_ZASCE</name>
<dbReference type="OrthoDB" id="5337308at2759"/>
<dbReference type="RefSeq" id="XP_033672937.1">
    <property type="nucleotide sequence ID" value="XM_033804431.1"/>
</dbReference>
<sequence length="366" mass="40099">MAGRTCWQPRRYLRLMVSALVCFAFLAQVSVLNTATTATATATLSDQNATARYATRQHDGRNVDVHNQVAAVNAGHGVQDWKTLAEHGLETLSPSPHIDHDELPTLLTKQGREAPLRTQRPLSCRSGGDIWNSIEQLSEWGWVRDVDERDDEKDYSHVVKACPGLEQILGTDLTGGKQRTWVHSQRVEREGVTYFATGGVYTNVYWPSQGILMANDNYSPAYQSSQGKGEKVPFKDEKGTPLPLPALKQWSTINALTYASPPTPRSPLRFILRRNIQNPATKDLISTVLKKNKADDGGLPPLWPGVVLTEGDSGFAALVASPNLGGVVWLLIQHGDGVGARDIRSVRVWRDGGAQYAPTLMVEVGG</sequence>
<dbReference type="EMBL" id="ML993582">
    <property type="protein sequence ID" value="KAF2172048.1"/>
    <property type="molecule type" value="Genomic_DNA"/>
</dbReference>
<protein>
    <submittedName>
        <fullName evidence="1">Uncharacterized protein</fullName>
    </submittedName>
</protein>
<dbReference type="Proteomes" id="UP000799537">
    <property type="component" value="Unassembled WGS sequence"/>
</dbReference>
<dbReference type="GeneID" id="54557703"/>
<proteinExistence type="predicted"/>
<evidence type="ECO:0000313" key="1">
    <source>
        <dbReference type="EMBL" id="KAF2172048.1"/>
    </source>
</evidence>
<evidence type="ECO:0000313" key="2">
    <source>
        <dbReference type="Proteomes" id="UP000799537"/>
    </source>
</evidence>
<accession>A0A6A6D0V5</accession>
<reference evidence="1" key="1">
    <citation type="journal article" date="2020" name="Stud. Mycol.">
        <title>101 Dothideomycetes genomes: a test case for predicting lifestyles and emergence of pathogens.</title>
        <authorList>
            <person name="Haridas S."/>
            <person name="Albert R."/>
            <person name="Binder M."/>
            <person name="Bloem J."/>
            <person name="Labutti K."/>
            <person name="Salamov A."/>
            <person name="Andreopoulos B."/>
            <person name="Baker S."/>
            <person name="Barry K."/>
            <person name="Bills G."/>
            <person name="Bluhm B."/>
            <person name="Cannon C."/>
            <person name="Castanera R."/>
            <person name="Culley D."/>
            <person name="Daum C."/>
            <person name="Ezra D."/>
            <person name="Gonzalez J."/>
            <person name="Henrissat B."/>
            <person name="Kuo A."/>
            <person name="Liang C."/>
            <person name="Lipzen A."/>
            <person name="Lutzoni F."/>
            <person name="Magnuson J."/>
            <person name="Mondo S."/>
            <person name="Nolan M."/>
            <person name="Ohm R."/>
            <person name="Pangilinan J."/>
            <person name="Park H.-J."/>
            <person name="Ramirez L."/>
            <person name="Alfaro M."/>
            <person name="Sun H."/>
            <person name="Tritt A."/>
            <person name="Yoshinaga Y."/>
            <person name="Zwiers L.-H."/>
            <person name="Turgeon B."/>
            <person name="Goodwin S."/>
            <person name="Spatafora J."/>
            <person name="Crous P."/>
            <person name="Grigoriev I."/>
        </authorList>
    </citation>
    <scope>NUCLEOTIDE SEQUENCE</scope>
    <source>
        <strain evidence="1">ATCC 36951</strain>
    </source>
</reference>
<gene>
    <name evidence="1" type="ORF">M409DRAFT_18279</name>
</gene>
<dbReference type="AlphaFoldDB" id="A0A6A6D0V5"/>
<organism evidence="1 2">
    <name type="scientific">Zasmidium cellare ATCC 36951</name>
    <dbReference type="NCBI Taxonomy" id="1080233"/>
    <lineage>
        <taxon>Eukaryota</taxon>
        <taxon>Fungi</taxon>
        <taxon>Dikarya</taxon>
        <taxon>Ascomycota</taxon>
        <taxon>Pezizomycotina</taxon>
        <taxon>Dothideomycetes</taxon>
        <taxon>Dothideomycetidae</taxon>
        <taxon>Mycosphaerellales</taxon>
        <taxon>Mycosphaerellaceae</taxon>
        <taxon>Zasmidium</taxon>
    </lineage>
</organism>